<sequence length="159" mass="16287">MTISVPNAVSRTLYNTAKRVRDEVGKGQETLRVANASILTSGATAYRKVLLIPDVDIVVVGVRAVGSGGVAAGDNLDVVAPADAEDLDVAAGATNRLVTAVTDPSAFEDTVADLTLSGLNGNVVQAGQPIVAIFTEADGTVVNVGVQVSYILADEETTY</sequence>
<reference evidence="1" key="1">
    <citation type="journal article" date="2015" name="Nature">
        <title>Complex archaea that bridge the gap between prokaryotes and eukaryotes.</title>
        <authorList>
            <person name="Spang A."/>
            <person name="Saw J.H."/>
            <person name="Jorgensen S.L."/>
            <person name="Zaremba-Niedzwiedzka K."/>
            <person name="Martijn J."/>
            <person name="Lind A.E."/>
            <person name="van Eijk R."/>
            <person name="Schleper C."/>
            <person name="Guy L."/>
            <person name="Ettema T.J."/>
        </authorList>
    </citation>
    <scope>NUCLEOTIDE SEQUENCE</scope>
</reference>
<protein>
    <submittedName>
        <fullName evidence="1">Uncharacterized protein</fullName>
    </submittedName>
</protein>
<evidence type="ECO:0000313" key="1">
    <source>
        <dbReference type="EMBL" id="KKL24386.1"/>
    </source>
</evidence>
<proteinExistence type="predicted"/>
<gene>
    <name evidence="1" type="ORF">LCGC14_2415840</name>
</gene>
<organism evidence="1">
    <name type="scientific">marine sediment metagenome</name>
    <dbReference type="NCBI Taxonomy" id="412755"/>
    <lineage>
        <taxon>unclassified sequences</taxon>
        <taxon>metagenomes</taxon>
        <taxon>ecological metagenomes</taxon>
    </lineage>
</organism>
<accession>A0A0F9E3A6</accession>
<name>A0A0F9E3A6_9ZZZZ</name>
<dbReference type="AlphaFoldDB" id="A0A0F9E3A6"/>
<comment type="caution">
    <text evidence="1">The sequence shown here is derived from an EMBL/GenBank/DDBJ whole genome shotgun (WGS) entry which is preliminary data.</text>
</comment>
<dbReference type="EMBL" id="LAZR01036615">
    <property type="protein sequence ID" value="KKL24386.1"/>
    <property type="molecule type" value="Genomic_DNA"/>
</dbReference>